<dbReference type="GO" id="GO:0003955">
    <property type="term" value="F:NAD(P)H dehydrogenase (quinone) activity"/>
    <property type="evidence" value="ECO:0007669"/>
    <property type="project" value="TreeGrafter"/>
</dbReference>
<evidence type="ECO:0000313" key="3">
    <source>
        <dbReference type="EMBL" id="QNH54770.1"/>
    </source>
</evidence>
<proteinExistence type="predicted"/>
<sequence>MKNVLIVSGHPDLASDSFANKIILADLAEQLPSAVIDDLSALYPDYRIDVPAEQDKLRNADVIVLQFPIFWYSMPALLAKWMEDVFVRGFSHGSQGKALVGKKLVLSFTTGAPESAYDAAFPVDALTGRFVQTAGLTGMIYEGYVYTGGVSYADRTDPARAADMTAVSHTHAKRLAEKIASLM</sequence>
<protein>
    <submittedName>
        <fullName evidence="3">NAD(P)H-dependent oxidoreductase</fullName>
    </submittedName>
</protein>
<dbReference type="EMBL" id="CP060204">
    <property type="protein sequence ID" value="QNH54770.1"/>
    <property type="molecule type" value="Genomic_DNA"/>
</dbReference>
<evidence type="ECO:0000259" key="2">
    <source>
        <dbReference type="Pfam" id="PF02525"/>
    </source>
</evidence>
<dbReference type="GO" id="GO:0010181">
    <property type="term" value="F:FMN binding"/>
    <property type="evidence" value="ECO:0007669"/>
    <property type="project" value="TreeGrafter"/>
</dbReference>
<evidence type="ECO:0000313" key="4">
    <source>
        <dbReference type="Proteomes" id="UP000515480"/>
    </source>
</evidence>
<organism evidence="3 4">
    <name type="scientific">Selenomonas timonae</name>
    <dbReference type="NCBI Taxonomy" id="2754044"/>
    <lineage>
        <taxon>Bacteria</taxon>
        <taxon>Bacillati</taxon>
        <taxon>Bacillota</taxon>
        <taxon>Negativicutes</taxon>
        <taxon>Selenomonadales</taxon>
        <taxon>Selenomonadaceae</taxon>
        <taxon>Selenomonas</taxon>
    </lineage>
</organism>
<name>A0A7G7VKX7_9FIRM</name>
<dbReference type="SUPFAM" id="SSF52218">
    <property type="entry name" value="Flavoproteins"/>
    <property type="match status" value="1"/>
</dbReference>
<dbReference type="PANTHER" id="PTHR47307">
    <property type="entry name" value="GLUTATHIONE-REGULATED POTASSIUM-EFFLUX SYSTEM ANCILLARY PROTEIN KEFG"/>
    <property type="match status" value="1"/>
</dbReference>
<dbReference type="AlphaFoldDB" id="A0A7G7VKX7"/>
<dbReference type="KEGG" id="stim:H1B31_02065"/>
<dbReference type="PANTHER" id="PTHR47307:SF1">
    <property type="entry name" value="GLUTATHIONE-REGULATED POTASSIUM-EFFLUX SYSTEM ANCILLARY PROTEIN KEFG"/>
    <property type="match status" value="1"/>
</dbReference>
<dbReference type="Proteomes" id="UP000515480">
    <property type="component" value="Chromosome"/>
</dbReference>
<keyword evidence="4" id="KW-1185">Reference proteome</keyword>
<feature type="domain" description="Flavodoxin-like fold" evidence="2">
    <location>
        <begin position="2"/>
        <end position="164"/>
    </location>
</feature>
<reference evidence="3 4" key="1">
    <citation type="submission" date="2020-07" db="EMBL/GenBank/DDBJ databases">
        <title>Complete genome and description of Selenomonas timonensis sp. nov., a new bacterium isolated from a gingivitis subject.</title>
        <authorList>
            <person name="Antezack A."/>
        </authorList>
    </citation>
    <scope>NUCLEOTIDE SEQUENCE [LARGE SCALE GENOMIC DNA]</scope>
    <source>
        <strain evidence="3 4">Marseille-Q3039</strain>
    </source>
</reference>
<gene>
    <name evidence="3" type="ORF">H1B31_02065</name>
</gene>
<accession>A0A7G7VKX7</accession>
<dbReference type="InterPro" id="IPR046980">
    <property type="entry name" value="KefG/KefF"/>
</dbReference>
<dbReference type="RefSeq" id="WP_185980707.1">
    <property type="nucleotide sequence ID" value="NZ_CP060204.1"/>
</dbReference>
<dbReference type="Gene3D" id="3.40.50.360">
    <property type="match status" value="1"/>
</dbReference>
<dbReference type="InterPro" id="IPR029039">
    <property type="entry name" value="Flavoprotein-like_sf"/>
</dbReference>
<dbReference type="Pfam" id="PF02525">
    <property type="entry name" value="Flavodoxin_2"/>
    <property type="match status" value="1"/>
</dbReference>
<keyword evidence="1" id="KW-0560">Oxidoreductase</keyword>
<dbReference type="InterPro" id="IPR003680">
    <property type="entry name" value="Flavodoxin_fold"/>
</dbReference>
<evidence type="ECO:0000256" key="1">
    <source>
        <dbReference type="ARBA" id="ARBA00023002"/>
    </source>
</evidence>
<dbReference type="GO" id="GO:0009055">
    <property type="term" value="F:electron transfer activity"/>
    <property type="evidence" value="ECO:0007669"/>
    <property type="project" value="TreeGrafter"/>
</dbReference>